<keyword evidence="3" id="KW-0067">ATP-binding</keyword>
<dbReference type="Pfam" id="PF00072">
    <property type="entry name" value="Response_reg"/>
    <property type="match status" value="1"/>
</dbReference>
<evidence type="ECO:0000256" key="7">
    <source>
        <dbReference type="PROSITE-ProRule" id="PRU00169"/>
    </source>
</evidence>
<sequence>MKSYGKRKEDGKVSSTILIIAEEEHMRWVFFRALSSVGYDVRAGATEEESLPMIEEKMPQLILLDLDAYQWDGFIFLQRLQQMTPQVPIVVVSHQSALEKTLQALKLGARDYIHKPFDLQELRVTVEKALHMEALQDEVRYLRQQIGRGYGEIDLVGQSRAMQSISQLVEQVANSMAPVLLQGERGTGKETVARALHYKSKRREKPLIIFDCSAVPAKMAEGELFGWEAEDHSRQGALLLAQGGTLFLKEITSLSLPLQARLVEVLNRRFFRPAKSQKEKVVDIRFIASTTLNMGQLVRAGRFREDLYYHLKIIPVFLPPLRQRVEDISPLAHHFLKRFDPTGRIHGFTAAAMSALEAYPWPGHVQELATVVERALLLCQEEWIDRQDFYLPYSAEERLQAVQDREKGQGQGFREQTKEESIKDILSEARKKRSTDRRVDRRSDSSAIDESTVIENQQGSKVRAKDLHKDRVIYELAEEAGEADLAEYVAGTEKKVIRGPGFTLLLEKETIFVEDIEKKLIEYVLERFEGDQNKSSRALGMTRASLASRMQKYQISHVGRRRRS</sequence>
<dbReference type="GO" id="GO:0005524">
    <property type="term" value="F:ATP binding"/>
    <property type="evidence" value="ECO:0007669"/>
    <property type="project" value="UniProtKB-KW"/>
</dbReference>
<dbReference type="SUPFAM" id="SSF46689">
    <property type="entry name" value="Homeodomain-like"/>
    <property type="match status" value="1"/>
</dbReference>
<dbReference type="SUPFAM" id="SSF52540">
    <property type="entry name" value="P-loop containing nucleoside triphosphate hydrolases"/>
    <property type="match status" value="1"/>
</dbReference>
<evidence type="ECO:0000256" key="6">
    <source>
        <dbReference type="ARBA" id="ARBA00024867"/>
    </source>
</evidence>
<protein>
    <recommendedName>
        <fullName evidence="1">Stage 0 sporulation protein A homolog</fullName>
    </recommendedName>
</protein>
<keyword evidence="4" id="KW-0805">Transcription regulation</keyword>
<dbReference type="PROSITE" id="PS50045">
    <property type="entry name" value="SIGMA54_INTERACT_4"/>
    <property type="match status" value="1"/>
</dbReference>
<dbReference type="InterPro" id="IPR001789">
    <property type="entry name" value="Sig_transdc_resp-reg_receiver"/>
</dbReference>
<feature type="region of interest" description="Disordered" evidence="8">
    <location>
        <begin position="426"/>
        <end position="452"/>
    </location>
</feature>
<dbReference type="InterPro" id="IPR002197">
    <property type="entry name" value="HTH_Fis"/>
</dbReference>
<dbReference type="InterPro" id="IPR002078">
    <property type="entry name" value="Sigma_54_int"/>
</dbReference>
<feature type="domain" description="Response regulatory" evidence="10">
    <location>
        <begin position="16"/>
        <end position="130"/>
    </location>
</feature>
<evidence type="ECO:0000313" key="11">
    <source>
        <dbReference type="EMBL" id="KAB2952540.1"/>
    </source>
</evidence>
<comment type="caution">
    <text evidence="11">The sequence shown here is derived from an EMBL/GenBank/DDBJ whole genome shotgun (WGS) entry which is preliminary data.</text>
</comment>
<dbReference type="Pfam" id="PF02954">
    <property type="entry name" value="HTH_8"/>
    <property type="match status" value="1"/>
</dbReference>
<evidence type="ECO:0000256" key="8">
    <source>
        <dbReference type="SAM" id="MobiDB-lite"/>
    </source>
</evidence>
<dbReference type="SUPFAM" id="SSF52172">
    <property type="entry name" value="CheY-like"/>
    <property type="match status" value="1"/>
</dbReference>
<evidence type="ECO:0000313" key="12">
    <source>
        <dbReference type="Proteomes" id="UP000468766"/>
    </source>
</evidence>
<dbReference type="Gene3D" id="3.40.50.2300">
    <property type="match status" value="1"/>
</dbReference>
<evidence type="ECO:0000259" key="10">
    <source>
        <dbReference type="PROSITE" id="PS50110"/>
    </source>
</evidence>
<keyword evidence="5" id="KW-0804">Transcription</keyword>
<evidence type="ECO:0000256" key="5">
    <source>
        <dbReference type="ARBA" id="ARBA00023163"/>
    </source>
</evidence>
<proteinExistence type="predicted"/>
<evidence type="ECO:0000256" key="3">
    <source>
        <dbReference type="ARBA" id="ARBA00022840"/>
    </source>
</evidence>
<evidence type="ECO:0000256" key="2">
    <source>
        <dbReference type="ARBA" id="ARBA00022741"/>
    </source>
</evidence>
<dbReference type="InterPro" id="IPR009057">
    <property type="entry name" value="Homeodomain-like_sf"/>
</dbReference>
<dbReference type="EMBL" id="WBXO01000005">
    <property type="protein sequence ID" value="KAB2952540.1"/>
    <property type="molecule type" value="Genomic_DNA"/>
</dbReference>
<evidence type="ECO:0000256" key="4">
    <source>
        <dbReference type="ARBA" id="ARBA00023015"/>
    </source>
</evidence>
<dbReference type="Pfam" id="PF00158">
    <property type="entry name" value="Sigma54_activat"/>
    <property type="match status" value="1"/>
</dbReference>
<dbReference type="Gene3D" id="1.10.10.60">
    <property type="entry name" value="Homeodomain-like"/>
    <property type="match status" value="1"/>
</dbReference>
<dbReference type="Gene3D" id="1.10.8.60">
    <property type="match status" value="1"/>
</dbReference>
<dbReference type="SMART" id="SM00448">
    <property type="entry name" value="REC"/>
    <property type="match status" value="1"/>
</dbReference>
<feature type="domain" description="Sigma-54 factor interaction" evidence="9">
    <location>
        <begin position="155"/>
        <end position="377"/>
    </location>
</feature>
<evidence type="ECO:0000256" key="1">
    <source>
        <dbReference type="ARBA" id="ARBA00018672"/>
    </source>
</evidence>
<dbReference type="AlphaFoldDB" id="A0A6I0ETP8"/>
<dbReference type="OrthoDB" id="9803970at2"/>
<dbReference type="CDD" id="cd00009">
    <property type="entry name" value="AAA"/>
    <property type="match status" value="1"/>
</dbReference>
<gene>
    <name evidence="11" type="ORF">F9B85_07690</name>
</gene>
<feature type="modified residue" description="4-aspartylphosphate" evidence="7">
    <location>
        <position position="65"/>
    </location>
</feature>
<keyword evidence="2" id="KW-0547">Nucleotide-binding</keyword>
<name>A0A6I0ETP8_9FIRM</name>
<accession>A0A6I0ETP8</accession>
<dbReference type="SMART" id="SM00382">
    <property type="entry name" value="AAA"/>
    <property type="match status" value="1"/>
</dbReference>
<keyword evidence="7" id="KW-0597">Phosphoprotein</keyword>
<dbReference type="InterPro" id="IPR027417">
    <property type="entry name" value="P-loop_NTPase"/>
</dbReference>
<organism evidence="11 12">
    <name type="scientific">Heliorestis acidaminivorans</name>
    <dbReference type="NCBI Taxonomy" id="553427"/>
    <lineage>
        <taxon>Bacteria</taxon>
        <taxon>Bacillati</taxon>
        <taxon>Bacillota</taxon>
        <taxon>Clostridia</taxon>
        <taxon>Eubacteriales</taxon>
        <taxon>Heliobacteriaceae</taxon>
        <taxon>Heliorestis</taxon>
    </lineage>
</organism>
<evidence type="ECO:0000259" key="9">
    <source>
        <dbReference type="PROSITE" id="PS50045"/>
    </source>
</evidence>
<dbReference type="GO" id="GO:0000160">
    <property type="term" value="P:phosphorelay signal transduction system"/>
    <property type="evidence" value="ECO:0007669"/>
    <property type="project" value="InterPro"/>
</dbReference>
<dbReference type="PANTHER" id="PTHR32071">
    <property type="entry name" value="TRANSCRIPTIONAL REGULATORY PROTEIN"/>
    <property type="match status" value="1"/>
</dbReference>
<dbReference type="GO" id="GO:0006355">
    <property type="term" value="P:regulation of DNA-templated transcription"/>
    <property type="evidence" value="ECO:0007669"/>
    <property type="project" value="InterPro"/>
</dbReference>
<dbReference type="GO" id="GO:0043565">
    <property type="term" value="F:sequence-specific DNA binding"/>
    <property type="evidence" value="ECO:0007669"/>
    <property type="project" value="InterPro"/>
</dbReference>
<dbReference type="PROSITE" id="PS50110">
    <property type="entry name" value="RESPONSE_REGULATORY"/>
    <property type="match status" value="1"/>
</dbReference>
<dbReference type="InterPro" id="IPR003593">
    <property type="entry name" value="AAA+_ATPase"/>
</dbReference>
<dbReference type="InterPro" id="IPR058031">
    <property type="entry name" value="AAA_lid_NorR"/>
</dbReference>
<reference evidence="11 12" key="1">
    <citation type="submission" date="2019-10" db="EMBL/GenBank/DDBJ databases">
        <title>Whole-genome sequence of the extremophile Heliorestis acidaminivorans DSM 24790.</title>
        <authorList>
            <person name="Kyndt J.A."/>
            <person name="Meyer T.E."/>
        </authorList>
    </citation>
    <scope>NUCLEOTIDE SEQUENCE [LARGE SCALE GENOMIC DNA]</scope>
    <source>
        <strain evidence="11 12">DSM 24790</strain>
    </source>
</reference>
<dbReference type="PANTHER" id="PTHR32071:SF113">
    <property type="entry name" value="ALGINATE BIOSYNTHESIS TRANSCRIPTIONAL REGULATORY PROTEIN ALGB"/>
    <property type="match status" value="1"/>
</dbReference>
<dbReference type="InterPro" id="IPR011006">
    <property type="entry name" value="CheY-like_superfamily"/>
</dbReference>
<comment type="function">
    <text evidence="6">May play the central regulatory role in sporulation. It may be an element of the effector pathway responsible for the activation of sporulation genes in response to nutritional stress. Spo0A may act in concert with spo0H (a sigma factor) to control the expression of some genes that are critical to the sporulation process.</text>
</comment>
<dbReference type="PRINTS" id="PR01590">
    <property type="entry name" value="HTHFIS"/>
</dbReference>
<keyword evidence="12" id="KW-1185">Reference proteome</keyword>
<dbReference type="Pfam" id="PF25601">
    <property type="entry name" value="AAA_lid_14"/>
    <property type="match status" value="1"/>
</dbReference>
<dbReference type="Gene3D" id="3.40.50.300">
    <property type="entry name" value="P-loop containing nucleotide triphosphate hydrolases"/>
    <property type="match status" value="1"/>
</dbReference>
<dbReference type="Proteomes" id="UP000468766">
    <property type="component" value="Unassembled WGS sequence"/>
</dbReference>